<dbReference type="AlphaFoldDB" id="A1CDI3"/>
<dbReference type="EMBL" id="DS027051">
    <property type="protein sequence ID" value="EAW11910.1"/>
    <property type="molecule type" value="Genomic_DNA"/>
</dbReference>
<dbReference type="VEuPathDB" id="FungiDB:ACLA_006680"/>
<name>A1CDI3_ASPCL</name>
<evidence type="ECO:0000313" key="1">
    <source>
        <dbReference type="EMBL" id="EAW11910.1"/>
    </source>
</evidence>
<dbReference type="Gene3D" id="3.30.530.20">
    <property type="match status" value="1"/>
</dbReference>
<dbReference type="Proteomes" id="UP000006701">
    <property type="component" value="Unassembled WGS sequence"/>
</dbReference>
<dbReference type="OMA" id="FTYEWKL"/>
<gene>
    <name evidence="1" type="ORF">ACLA_006680</name>
</gene>
<keyword evidence="2" id="KW-1185">Reference proteome</keyword>
<dbReference type="CDD" id="cd08863">
    <property type="entry name" value="SRPBCC_DUF1857"/>
    <property type="match status" value="1"/>
</dbReference>
<dbReference type="InterPro" id="IPR023393">
    <property type="entry name" value="START-like_dom_sf"/>
</dbReference>
<dbReference type="eggNOG" id="ENOG502S7JX">
    <property type="taxonomic scope" value="Eukaryota"/>
</dbReference>
<proteinExistence type="predicted"/>
<dbReference type="RefSeq" id="XP_001273336.1">
    <property type="nucleotide sequence ID" value="XM_001273335.1"/>
</dbReference>
<accession>A1CDI3</accession>
<evidence type="ECO:0000313" key="2">
    <source>
        <dbReference type="Proteomes" id="UP000006701"/>
    </source>
</evidence>
<dbReference type="Pfam" id="PF08982">
    <property type="entry name" value="AtaL"/>
    <property type="match status" value="1"/>
</dbReference>
<dbReference type="SUPFAM" id="SSF55961">
    <property type="entry name" value="Bet v1-like"/>
    <property type="match status" value="1"/>
</dbReference>
<dbReference type="KEGG" id="act:ACLA_006680"/>
<dbReference type="OrthoDB" id="2320332at2759"/>
<sequence length="165" mass="18737">MITLNISYTEPVNPPDPSIQKLTSKQVWNGLVLKIRRPQEFIPAIDECRVVEERDNGSYILREAHVAANLERSPMAGKYVREECRLHEPTWTHFTLPDGSEVQNIVSVGPDQALYLTYTYKWRLSDIEAGTSEAKKAEEDHLEIAKTSVQGTLKAMRVMVEKGIL</sequence>
<organism evidence="1 2">
    <name type="scientific">Aspergillus clavatus (strain ATCC 1007 / CBS 513.65 / DSM 816 / NCTC 3887 / NRRL 1 / QM 1276 / 107)</name>
    <dbReference type="NCBI Taxonomy" id="344612"/>
    <lineage>
        <taxon>Eukaryota</taxon>
        <taxon>Fungi</taxon>
        <taxon>Dikarya</taxon>
        <taxon>Ascomycota</taxon>
        <taxon>Pezizomycotina</taxon>
        <taxon>Eurotiomycetes</taxon>
        <taxon>Eurotiomycetidae</taxon>
        <taxon>Eurotiales</taxon>
        <taxon>Aspergillaceae</taxon>
        <taxon>Aspergillus</taxon>
        <taxon>Aspergillus subgen. Fumigati</taxon>
    </lineage>
</organism>
<dbReference type="GeneID" id="4705622"/>
<dbReference type="STRING" id="344612.A1CDI3"/>
<dbReference type="HOGENOM" id="CLU_111642_2_0_1"/>
<reference evidence="1 2" key="1">
    <citation type="journal article" date="2008" name="PLoS Genet.">
        <title>Genomic islands in the pathogenic filamentous fungus Aspergillus fumigatus.</title>
        <authorList>
            <person name="Fedorova N.D."/>
            <person name="Khaldi N."/>
            <person name="Joardar V.S."/>
            <person name="Maiti R."/>
            <person name="Amedeo P."/>
            <person name="Anderson M.J."/>
            <person name="Crabtree J."/>
            <person name="Silva J.C."/>
            <person name="Badger J.H."/>
            <person name="Albarraq A."/>
            <person name="Angiuoli S."/>
            <person name="Bussey H."/>
            <person name="Bowyer P."/>
            <person name="Cotty P.J."/>
            <person name="Dyer P.S."/>
            <person name="Egan A."/>
            <person name="Galens K."/>
            <person name="Fraser-Liggett C.M."/>
            <person name="Haas B.J."/>
            <person name="Inman J.M."/>
            <person name="Kent R."/>
            <person name="Lemieux S."/>
            <person name="Malavazi I."/>
            <person name="Orvis J."/>
            <person name="Roemer T."/>
            <person name="Ronning C.M."/>
            <person name="Sundaram J.P."/>
            <person name="Sutton G."/>
            <person name="Turner G."/>
            <person name="Venter J.C."/>
            <person name="White O.R."/>
            <person name="Whitty B.R."/>
            <person name="Youngman P."/>
            <person name="Wolfe K.H."/>
            <person name="Goldman G.H."/>
            <person name="Wortman J.R."/>
            <person name="Jiang B."/>
            <person name="Denning D.W."/>
            <person name="Nierman W.C."/>
        </authorList>
    </citation>
    <scope>NUCLEOTIDE SEQUENCE [LARGE SCALE GENOMIC DNA]</scope>
    <source>
        <strain evidence="2">ATCC 1007 / CBS 513.65 / DSM 816 / NCTC 3887 / NRRL 1</strain>
    </source>
</reference>
<protein>
    <submittedName>
        <fullName evidence="1">Uncharacterized protein</fullName>
    </submittedName>
</protein>
<dbReference type="InterPro" id="IPR015075">
    <property type="entry name" value="AtaL"/>
</dbReference>